<dbReference type="OrthoDB" id="6365676at2759"/>
<dbReference type="SMART" id="SM00355">
    <property type="entry name" value="ZnF_C2H2"/>
    <property type="match status" value="2"/>
</dbReference>
<keyword evidence="2 4" id="KW-0863">Zinc-finger</keyword>
<feature type="region of interest" description="Disordered" evidence="5">
    <location>
        <begin position="156"/>
        <end position="192"/>
    </location>
</feature>
<dbReference type="AlphaFoldDB" id="A0A139AEE6"/>
<dbReference type="STRING" id="1344416.A0A139AEE6"/>
<dbReference type="Gene3D" id="3.30.160.60">
    <property type="entry name" value="Classic Zinc Finger"/>
    <property type="match status" value="2"/>
</dbReference>
<dbReference type="PROSITE" id="PS50157">
    <property type="entry name" value="ZINC_FINGER_C2H2_2"/>
    <property type="match status" value="1"/>
</dbReference>
<keyword evidence="1" id="KW-0479">Metal-binding</keyword>
<protein>
    <recommendedName>
        <fullName evidence="6">C2H2-type domain-containing protein</fullName>
    </recommendedName>
</protein>
<dbReference type="InterPro" id="IPR013087">
    <property type="entry name" value="Znf_C2H2_type"/>
</dbReference>
<gene>
    <name evidence="7" type="ORF">M427DRAFT_334848</name>
</gene>
<feature type="compositionally biased region" description="Gly residues" evidence="5">
    <location>
        <begin position="169"/>
        <end position="192"/>
    </location>
</feature>
<keyword evidence="3" id="KW-0862">Zinc</keyword>
<dbReference type="Pfam" id="PF00096">
    <property type="entry name" value="zf-C2H2"/>
    <property type="match status" value="1"/>
</dbReference>
<dbReference type="PANTHER" id="PTHR23235">
    <property type="entry name" value="KRUEPPEL-LIKE TRANSCRIPTION FACTOR"/>
    <property type="match status" value="1"/>
</dbReference>
<accession>A0A139AEE6</accession>
<feature type="region of interest" description="Disordered" evidence="5">
    <location>
        <begin position="41"/>
        <end position="61"/>
    </location>
</feature>
<proteinExistence type="predicted"/>
<dbReference type="EMBL" id="KQ965766">
    <property type="protein sequence ID" value="KXS14815.1"/>
    <property type="molecule type" value="Genomic_DNA"/>
</dbReference>
<evidence type="ECO:0000256" key="5">
    <source>
        <dbReference type="SAM" id="MobiDB-lite"/>
    </source>
</evidence>
<feature type="domain" description="C2H2-type" evidence="6">
    <location>
        <begin position="92"/>
        <end position="121"/>
    </location>
</feature>
<evidence type="ECO:0000313" key="8">
    <source>
        <dbReference type="Proteomes" id="UP000070544"/>
    </source>
</evidence>
<name>A0A139AEE6_GONPJ</name>
<feature type="compositionally biased region" description="Polar residues" evidence="5">
    <location>
        <begin position="159"/>
        <end position="168"/>
    </location>
</feature>
<evidence type="ECO:0000256" key="4">
    <source>
        <dbReference type="PROSITE-ProRule" id="PRU00042"/>
    </source>
</evidence>
<reference evidence="7 8" key="1">
    <citation type="journal article" date="2015" name="Genome Biol. Evol.">
        <title>Phylogenomic analyses indicate that early fungi evolved digesting cell walls of algal ancestors of land plants.</title>
        <authorList>
            <person name="Chang Y."/>
            <person name="Wang S."/>
            <person name="Sekimoto S."/>
            <person name="Aerts A.L."/>
            <person name="Choi C."/>
            <person name="Clum A."/>
            <person name="LaButti K.M."/>
            <person name="Lindquist E.A."/>
            <person name="Yee Ngan C."/>
            <person name="Ohm R.A."/>
            <person name="Salamov A.A."/>
            <person name="Grigoriev I.V."/>
            <person name="Spatafora J.W."/>
            <person name="Berbee M.L."/>
        </authorList>
    </citation>
    <scope>NUCLEOTIDE SEQUENCE [LARGE SCALE GENOMIC DNA]</scope>
    <source>
        <strain evidence="7 8">JEL478</strain>
    </source>
</reference>
<evidence type="ECO:0000256" key="2">
    <source>
        <dbReference type="ARBA" id="ARBA00022771"/>
    </source>
</evidence>
<dbReference type="Proteomes" id="UP000070544">
    <property type="component" value="Unassembled WGS sequence"/>
</dbReference>
<keyword evidence="8" id="KW-1185">Reference proteome</keyword>
<evidence type="ECO:0000256" key="1">
    <source>
        <dbReference type="ARBA" id="ARBA00022723"/>
    </source>
</evidence>
<dbReference type="InterPro" id="IPR036236">
    <property type="entry name" value="Znf_C2H2_sf"/>
</dbReference>
<feature type="compositionally biased region" description="Gly residues" evidence="5">
    <location>
        <begin position="225"/>
        <end position="239"/>
    </location>
</feature>
<dbReference type="SUPFAM" id="SSF57667">
    <property type="entry name" value="beta-beta-alpha zinc fingers"/>
    <property type="match status" value="2"/>
</dbReference>
<organism evidence="7 8">
    <name type="scientific">Gonapodya prolifera (strain JEL478)</name>
    <name type="common">Monoblepharis prolifera</name>
    <dbReference type="NCBI Taxonomy" id="1344416"/>
    <lineage>
        <taxon>Eukaryota</taxon>
        <taxon>Fungi</taxon>
        <taxon>Fungi incertae sedis</taxon>
        <taxon>Chytridiomycota</taxon>
        <taxon>Chytridiomycota incertae sedis</taxon>
        <taxon>Monoblepharidomycetes</taxon>
        <taxon>Monoblepharidales</taxon>
        <taxon>Gonapodyaceae</taxon>
        <taxon>Gonapodya</taxon>
    </lineage>
</organism>
<feature type="compositionally biased region" description="Gly residues" evidence="5">
    <location>
        <begin position="41"/>
        <end position="50"/>
    </location>
</feature>
<dbReference type="PROSITE" id="PS00028">
    <property type="entry name" value="ZINC_FINGER_C2H2_1"/>
    <property type="match status" value="2"/>
</dbReference>
<feature type="region of interest" description="Disordered" evidence="5">
    <location>
        <begin position="225"/>
        <end position="245"/>
    </location>
</feature>
<evidence type="ECO:0000313" key="7">
    <source>
        <dbReference type="EMBL" id="KXS14815.1"/>
    </source>
</evidence>
<dbReference type="GO" id="GO:0008270">
    <property type="term" value="F:zinc ion binding"/>
    <property type="evidence" value="ECO:0007669"/>
    <property type="project" value="UniProtKB-KW"/>
</dbReference>
<evidence type="ECO:0000256" key="3">
    <source>
        <dbReference type="ARBA" id="ARBA00022833"/>
    </source>
</evidence>
<evidence type="ECO:0000259" key="6">
    <source>
        <dbReference type="PROSITE" id="PS50157"/>
    </source>
</evidence>
<sequence>MPMPMPPSASAYAPYPAYNTAAPYGAPYSAPAHSIAGGGGGGVGGGGGGPARFAPGRPGRRGGWPGVMSMPHDAVAAAQEHEQMMRVRVKEYRCDFQECGLVFKSSGGLSRHQRIHLNIRPYSCPIEGCTATFHRIDNMKAHHASHARRIGKPLMGSKAISTGNRTPSGGTGTAGNGVGNGQDGGAGGGAGGGVGVGSLSGYPPSPVPLPEGYIVKADSVEGAWNGGGANGGGENGGQGMLDRAA</sequence>